<dbReference type="SUPFAM" id="SSF56801">
    <property type="entry name" value="Acetyl-CoA synthetase-like"/>
    <property type="match status" value="1"/>
</dbReference>
<reference evidence="3" key="1">
    <citation type="journal article" date="2019" name="Int. J. Syst. Evol. Microbiol.">
        <title>The Global Catalogue of Microorganisms (GCM) 10K type strain sequencing project: providing services to taxonomists for standard genome sequencing and annotation.</title>
        <authorList>
            <consortium name="The Broad Institute Genomics Platform"/>
            <consortium name="The Broad Institute Genome Sequencing Center for Infectious Disease"/>
            <person name="Wu L."/>
            <person name="Ma J."/>
        </authorList>
    </citation>
    <scope>NUCLEOTIDE SEQUENCE [LARGE SCALE GENOMIC DNA]</scope>
    <source>
        <strain evidence="3">CGMCC 1.12286</strain>
    </source>
</reference>
<dbReference type="Pfam" id="PF00501">
    <property type="entry name" value="AMP-binding"/>
    <property type="match status" value="1"/>
</dbReference>
<comment type="caution">
    <text evidence="2">The sequence shown here is derived from an EMBL/GenBank/DDBJ whole genome shotgun (WGS) entry which is preliminary data.</text>
</comment>
<dbReference type="Gene3D" id="3.40.50.12780">
    <property type="entry name" value="N-terminal domain of ligase-like"/>
    <property type="match status" value="1"/>
</dbReference>
<evidence type="ECO:0000259" key="1">
    <source>
        <dbReference type="Pfam" id="PF00501"/>
    </source>
</evidence>
<dbReference type="InterPro" id="IPR020845">
    <property type="entry name" value="AMP-binding_CS"/>
</dbReference>
<accession>A0ABW4JKP0</accession>
<dbReference type="PANTHER" id="PTHR45527:SF14">
    <property type="entry name" value="PLIPASTATIN SYNTHASE SUBUNIT B"/>
    <property type="match status" value="1"/>
</dbReference>
<protein>
    <submittedName>
        <fullName evidence="2">AMP-binding protein</fullName>
    </submittedName>
</protein>
<feature type="domain" description="AMP-dependent synthetase/ligase" evidence="1">
    <location>
        <begin position="2"/>
        <end position="290"/>
    </location>
</feature>
<dbReference type="InterPro" id="IPR020459">
    <property type="entry name" value="AMP-binding"/>
</dbReference>
<name>A0ABW4JKP0_9BACL</name>
<organism evidence="2 3">
    <name type="scientific">Alicyclobacillus fodiniaquatilis</name>
    <dbReference type="NCBI Taxonomy" id="1661150"/>
    <lineage>
        <taxon>Bacteria</taxon>
        <taxon>Bacillati</taxon>
        <taxon>Bacillota</taxon>
        <taxon>Bacilli</taxon>
        <taxon>Bacillales</taxon>
        <taxon>Alicyclobacillaceae</taxon>
        <taxon>Alicyclobacillus</taxon>
    </lineage>
</organism>
<feature type="non-terminal residue" evidence="2">
    <location>
        <position position="303"/>
    </location>
</feature>
<sequence length="303" mass="33338">MIGILGILKAGGAYLPIDPSYPEERIRYMLEDGNVKWVLTPSTICDDFHFSTRICHLDESFCMYDFGNLGKLNESQNLAYVIYTSGTTGQPKGVMIEHCNIAHNLQWHKDEYALETGDVILFMQGFVFDPSVLYTFSALLAGATILLLPDDDMRNLDTVCKAIVERKVTHFCCVPSLYSMFLDLNRAYGYAFGAENLRVVIMGGERLTNALVTQSKLMYPAVELVNEYGPTESSVLSTICRNVCFGALVSIGCPIPGTCVYIVNDMGTAQPIGVLGELCVSGAGLARGYLNQPELTAEKFVEN</sequence>
<dbReference type="Proteomes" id="UP001597079">
    <property type="component" value="Unassembled WGS sequence"/>
</dbReference>
<keyword evidence="3" id="KW-1185">Reference proteome</keyword>
<dbReference type="EMBL" id="JBHUCX010000057">
    <property type="protein sequence ID" value="MFD1676371.1"/>
    <property type="molecule type" value="Genomic_DNA"/>
</dbReference>
<gene>
    <name evidence="2" type="ORF">ACFSB2_16845</name>
</gene>
<evidence type="ECO:0000313" key="3">
    <source>
        <dbReference type="Proteomes" id="UP001597079"/>
    </source>
</evidence>
<dbReference type="InterPro" id="IPR042099">
    <property type="entry name" value="ANL_N_sf"/>
</dbReference>
<proteinExistence type="predicted"/>
<dbReference type="PRINTS" id="PR00154">
    <property type="entry name" value="AMPBINDING"/>
</dbReference>
<evidence type="ECO:0000313" key="2">
    <source>
        <dbReference type="EMBL" id="MFD1676371.1"/>
    </source>
</evidence>
<dbReference type="PROSITE" id="PS00455">
    <property type="entry name" value="AMP_BINDING"/>
    <property type="match status" value="1"/>
</dbReference>
<dbReference type="InterPro" id="IPR000873">
    <property type="entry name" value="AMP-dep_synth/lig_dom"/>
</dbReference>
<dbReference type="PANTHER" id="PTHR45527">
    <property type="entry name" value="NONRIBOSOMAL PEPTIDE SYNTHETASE"/>
    <property type="match status" value="1"/>
</dbReference>
<dbReference type="RefSeq" id="WP_377944271.1">
    <property type="nucleotide sequence ID" value="NZ_JBHUCX010000057.1"/>
</dbReference>